<protein>
    <submittedName>
        <fullName evidence="1">Uncharacterized protein</fullName>
    </submittedName>
</protein>
<dbReference type="AlphaFoldDB" id="C8VXU7"/>
<dbReference type="KEGG" id="dae:Dtox_1912"/>
<evidence type="ECO:0000313" key="2">
    <source>
        <dbReference type="Proteomes" id="UP000002217"/>
    </source>
</evidence>
<reference evidence="1 2" key="1">
    <citation type="journal article" date="2009" name="Stand. Genomic Sci.">
        <title>Complete genome sequence of Desulfotomaculum acetoxidans type strain (5575).</title>
        <authorList>
            <person name="Spring S."/>
            <person name="Lapidus A."/>
            <person name="Schroder M."/>
            <person name="Gleim D."/>
            <person name="Sims D."/>
            <person name="Meincke L."/>
            <person name="Glavina Del Rio T."/>
            <person name="Tice H."/>
            <person name="Copeland A."/>
            <person name="Cheng J.F."/>
            <person name="Lucas S."/>
            <person name="Chen F."/>
            <person name="Nolan M."/>
            <person name="Bruce D."/>
            <person name="Goodwin L."/>
            <person name="Pitluck S."/>
            <person name="Ivanova N."/>
            <person name="Mavromatis K."/>
            <person name="Mikhailova N."/>
            <person name="Pati A."/>
            <person name="Chen A."/>
            <person name="Palaniappan K."/>
            <person name="Land M."/>
            <person name="Hauser L."/>
            <person name="Chang Y.J."/>
            <person name="Jeffries C.D."/>
            <person name="Chain P."/>
            <person name="Saunders E."/>
            <person name="Brettin T."/>
            <person name="Detter J.C."/>
            <person name="Goker M."/>
            <person name="Bristow J."/>
            <person name="Eisen J.A."/>
            <person name="Markowitz V."/>
            <person name="Hugenholtz P."/>
            <person name="Kyrpides N.C."/>
            <person name="Klenk H.P."/>
            <person name="Han C."/>
        </authorList>
    </citation>
    <scope>NUCLEOTIDE SEQUENCE [LARGE SCALE GENOMIC DNA]</scope>
    <source>
        <strain evidence="2">ATCC 49208 / DSM 771 / VKM B-1644</strain>
    </source>
</reference>
<dbReference type="OrthoDB" id="1808776at2"/>
<sequence length="65" mass="7338">MKILKESVIIPLGRMFFIPKEGDLKAEDLIIETAGKYRVIDKPDCIAVQNDDCCNSIKVTIKIKD</sequence>
<accession>C8VXU7</accession>
<dbReference type="EMBL" id="CP001720">
    <property type="protein sequence ID" value="ACV62753.1"/>
    <property type="molecule type" value="Genomic_DNA"/>
</dbReference>
<dbReference type="RefSeq" id="WP_015757458.1">
    <property type="nucleotide sequence ID" value="NC_013216.1"/>
</dbReference>
<keyword evidence="2" id="KW-1185">Reference proteome</keyword>
<dbReference type="eggNOG" id="ENOG502ZIYA">
    <property type="taxonomic scope" value="Bacteria"/>
</dbReference>
<name>C8VXU7_DESAS</name>
<evidence type="ECO:0000313" key="1">
    <source>
        <dbReference type="EMBL" id="ACV62753.1"/>
    </source>
</evidence>
<dbReference type="STRING" id="485916.Dtox_1912"/>
<dbReference type="HOGENOM" id="CLU_2866251_0_0_9"/>
<gene>
    <name evidence="1" type="ordered locus">Dtox_1912</name>
</gene>
<dbReference type="Proteomes" id="UP000002217">
    <property type="component" value="Chromosome"/>
</dbReference>
<organism evidence="1 2">
    <name type="scientific">Desulfofarcimen acetoxidans (strain ATCC 49208 / DSM 771 / KCTC 5769 / VKM B-1644 / 5575)</name>
    <name type="common">Desulfotomaculum acetoxidans</name>
    <dbReference type="NCBI Taxonomy" id="485916"/>
    <lineage>
        <taxon>Bacteria</taxon>
        <taxon>Bacillati</taxon>
        <taxon>Bacillota</taxon>
        <taxon>Clostridia</taxon>
        <taxon>Eubacteriales</taxon>
        <taxon>Peptococcaceae</taxon>
        <taxon>Desulfofarcimen</taxon>
    </lineage>
</organism>
<proteinExistence type="predicted"/>